<dbReference type="Proteomes" id="UP001189624">
    <property type="component" value="Chromosome 2"/>
</dbReference>
<dbReference type="AlphaFoldDB" id="A0AA86SHM4"/>
<name>A0AA86SHM4_9FABA</name>
<sequence>MPKSHWHIGPRDVEYDTFDQVVSLCLRGERGRRGVNCTLFVHRPIMSREQHALAHNSKLVIGREYSGLWRQYEHDTDRKSDVKWVDTHTVQKA</sequence>
<evidence type="ECO:0000313" key="2">
    <source>
        <dbReference type="Proteomes" id="UP001189624"/>
    </source>
</evidence>
<dbReference type="Gramene" id="rna-AYBTSS11_LOCUS4397">
    <property type="protein sequence ID" value="CAJ1929177.1"/>
    <property type="gene ID" value="gene-AYBTSS11_LOCUS4397"/>
</dbReference>
<organism evidence="1 2">
    <name type="scientific">Sphenostylis stenocarpa</name>
    <dbReference type="NCBI Taxonomy" id="92480"/>
    <lineage>
        <taxon>Eukaryota</taxon>
        <taxon>Viridiplantae</taxon>
        <taxon>Streptophyta</taxon>
        <taxon>Embryophyta</taxon>
        <taxon>Tracheophyta</taxon>
        <taxon>Spermatophyta</taxon>
        <taxon>Magnoliopsida</taxon>
        <taxon>eudicotyledons</taxon>
        <taxon>Gunneridae</taxon>
        <taxon>Pentapetalae</taxon>
        <taxon>rosids</taxon>
        <taxon>fabids</taxon>
        <taxon>Fabales</taxon>
        <taxon>Fabaceae</taxon>
        <taxon>Papilionoideae</taxon>
        <taxon>50 kb inversion clade</taxon>
        <taxon>NPAAA clade</taxon>
        <taxon>indigoferoid/millettioid clade</taxon>
        <taxon>Phaseoleae</taxon>
        <taxon>Sphenostylis</taxon>
    </lineage>
</organism>
<keyword evidence="2" id="KW-1185">Reference proteome</keyword>
<proteinExistence type="predicted"/>
<accession>A0AA86SHM4</accession>
<evidence type="ECO:0000313" key="1">
    <source>
        <dbReference type="EMBL" id="CAJ1929177.1"/>
    </source>
</evidence>
<dbReference type="EMBL" id="OY731399">
    <property type="protein sequence ID" value="CAJ1929177.1"/>
    <property type="molecule type" value="Genomic_DNA"/>
</dbReference>
<gene>
    <name evidence="1" type="ORF">AYBTSS11_LOCUS4397</name>
</gene>
<protein>
    <submittedName>
        <fullName evidence="1">Uncharacterized protein</fullName>
    </submittedName>
</protein>
<reference evidence="1" key="1">
    <citation type="submission" date="2023-10" db="EMBL/GenBank/DDBJ databases">
        <authorList>
            <person name="Domelevo Entfellner J.-B."/>
        </authorList>
    </citation>
    <scope>NUCLEOTIDE SEQUENCE</scope>
</reference>